<evidence type="ECO:0000313" key="2">
    <source>
        <dbReference type="EMBL" id="KAK6516916.1"/>
    </source>
</evidence>
<keyword evidence="3" id="KW-1185">Reference proteome</keyword>
<feature type="chain" id="PRO_5043028634" evidence="1">
    <location>
        <begin position="29"/>
        <end position="317"/>
    </location>
</feature>
<feature type="signal peptide" evidence="1">
    <location>
        <begin position="1"/>
        <end position="28"/>
    </location>
</feature>
<keyword evidence="1" id="KW-0732">Signal</keyword>
<organism evidence="2 3">
    <name type="scientific">Arthrobotrys conoides</name>
    <dbReference type="NCBI Taxonomy" id="74498"/>
    <lineage>
        <taxon>Eukaryota</taxon>
        <taxon>Fungi</taxon>
        <taxon>Dikarya</taxon>
        <taxon>Ascomycota</taxon>
        <taxon>Pezizomycotina</taxon>
        <taxon>Orbiliomycetes</taxon>
        <taxon>Orbiliales</taxon>
        <taxon>Orbiliaceae</taxon>
        <taxon>Arthrobotrys</taxon>
    </lineage>
</organism>
<dbReference type="Proteomes" id="UP001307849">
    <property type="component" value="Unassembled WGS sequence"/>
</dbReference>
<dbReference type="EMBL" id="JAVHJM010000003">
    <property type="protein sequence ID" value="KAK6516916.1"/>
    <property type="molecule type" value="Genomic_DNA"/>
</dbReference>
<dbReference type="AlphaFoldDB" id="A0AAN8S1H9"/>
<name>A0AAN8S1H9_9PEZI</name>
<gene>
    <name evidence="2" type="ORF">TWF506_006800</name>
</gene>
<evidence type="ECO:0000256" key="1">
    <source>
        <dbReference type="SAM" id="SignalP"/>
    </source>
</evidence>
<sequence>MKACSLYFLKVTLIALWALLIEVPNVSARRITATQVQKAPPDDKLLDYEYEVTEDDISVDISIQRWTDTSTEWIDDGCINLKESGDDWLLETITYSPARANPSHPYFLDSILVFNQHFCEGEPLRLDLGDFTDERDFEPGSPWIRPWENPRNGGVKENPYYIPGTLNSDHKSLDVNFKLELPEKLPERDLPENVCTPLREGYTDELQFDLDTAVVWHQASALSGLQYMANLVGGKPKAEAMPANKPQVNLQQNNGKHGKYNPGSKNYAPSQYDDEYFDQIREFGRDISLFGYWGPVSIRFVTDCFQQYKVNLGREVL</sequence>
<protein>
    <submittedName>
        <fullName evidence="2">Uncharacterized protein</fullName>
    </submittedName>
</protein>
<proteinExistence type="predicted"/>
<evidence type="ECO:0000313" key="3">
    <source>
        <dbReference type="Proteomes" id="UP001307849"/>
    </source>
</evidence>
<accession>A0AAN8S1H9</accession>
<reference evidence="2 3" key="1">
    <citation type="submission" date="2019-10" db="EMBL/GenBank/DDBJ databases">
        <authorList>
            <person name="Palmer J.M."/>
        </authorList>
    </citation>
    <scope>NUCLEOTIDE SEQUENCE [LARGE SCALE GENOMIC DNA]</scope>
    <source>
        <strain evidence="2 3">TWF506</strain>
    </source>
</reference>
<comment type="caution">
    <text evidence="2">The sequence shown here is derived from an EMBL/GenBank/DDBJ whole genome shotgun (WGS) entry which is preliminary data.</text>
</comment>